<proteinExistence type="predicted"/>
<reference evidence="2" key="1">
    <citation type="submission" date="2022-08" db="EMBL/GenBank/DDBJ databases">
        <authorList>
            <consortium name="DOE Joint Genome Institute"/>
            <person name="Min B."/>
            <person name="Riley R."/>
            <person name="Sierra-Patev S."/>
            <person name="Naranjo-Ortiz M."/>
            <person name="Looney B."/>
            <person name="Konkel Z."/>
            <person name="Slot J.C."/>
            <person name="Sakamoto Y."/>
            <person name="Steenwyk J.L."/>
            <person name="Rokas A."/>
            <person name="Carro J."/>
            <person name="Camarero S."/>
            <person name="Ferreira P."/>
            <person name="Molpeceres G."/>
            <person name="Ruiz-Duenas F.J."/>
            <person name="Serrano A."/>
            <person name="Henrissat B."/>
            <person name="Drula E."/>
            <person name="Hughes K.W."/>
            <person name="Mata J.L."/>
            <person name="Ishikawa N.K."/>
            <person name="Vargas-Isla R."/>
            <person name="Ushijima S."/>
            <person name="Smith C.A."/>
            <person name="Ahrendt S."/>
            <person name="Andreopoulos W."/>
            <person name="He G."/>
            <person name="Labutti K."/>
            <person name="Lipzen A."/>
            <person name="Ng V."/>
            <person name="Sandor L."/>
            <person name="Barry K."/>
            <person name="Martinez A.T."/>
            <person name="Xiao Y."/>
            <person name="Gibbons J.G."/>
            <person name="Terashima K."/>
            <person name="Hibbett D.S."/>
            <person name="Grigoriev I.V."/>
        </authorList>
    </citation>
    <scope>NUCLEOTIDE SEQUENCE</scope>
    <source>
        <strain evidence="2">TFB7829</strain>
    </source>
</reference>
<dbReference type="EMBL" id="MU803126">
    <property type="protein sequence ID" value="KAJ3978482.1"/>
    <property type="molecule type" value="Genomic_DNA"/>
</dbReference>
<evidence type="ECO:0000313" key="2">
    <source>
        <dbReference type="EMBL" id="KAJ3978482.1"/>
    </source>
</evidence>
<name>A0AA38PMS9_9AGAR</name>
<comment type="caution">
    <text evidence="2">The sequence shown here is derived from an EMBL/GenBank/DDBJ whole genome shotgun (WGS) entry which is preliminary data.</text>
</comment>
<organism evidence="2 3">
    <name type="scientific">Lentinula detonsa</name>
    <dbReference type="NCBI Taxonomy" id="2804962"/>
    <lineage>
        <taxon>Eukaryota</taxon>
        <taxon>Fungi</taxon>
        <taxon>Dikarya</taxon>
        <taxon>Basidiomycota</taxon>
        <taxon>Agaricomycotina</taxon>
        <taxon>Agaricomycetes</taxon>
        <taxon>Agaricomycetidae</taxon>
        <taxon>Agaricales</taxon>
        <taxon>Marasmiineae</taxon>
        <taxon>Omphalotaceae</taxon>
        <taxon>Lentinula</taxon>
    </lineage>
</organism>
<gene>
    <name evidence="2" type="ORF">F5890DRAFT_1548448</name>
</gene>
<protein>
    <submittedName>
        <fullName evidence="2">Uncharacterized protein</fullName>
    </submittedName>
</protein>
<dbReference type="AlphaFoldDB" id="A0AA38PMS9"/>
<dbReference type="Proteomes" id="UP001163850">
    <property type="component" value="Unassembled WGS sequence"/>
</dbReference>
<accession>A0AA38PMS9</accession>
<feature type="transmembrane region" description="Helical" evidence="1">
    <location>
        <begin position="12"/>
        <end position="31"/>
    </location>
</feature>
<keyword evidence="1" id="KW-0812">Transmembrane</keyword>
<keyword evidence="1" id="KW-1133">Transmembrane helix</keyword>
<evidence type="ECO:0000313" key="3">
    <source>
        <dbReference type="Proteomes" id="UP001163850"/>
    </source>
</evidence>
<keyword evidence="1" id="KW-0472">Membrane</keyword>
<evidence type="ECO:0000256" key="1">
    <source>
        <dbReference type="SAM" id="Phobius"/>
    </source>
</evidence>
<sequence length="112" mass="13266">MIHRRRHMLTILATLHSLSLLLIRIAVLLMLRTHRRFHITSVEHPQHLLRFQPPSYLLNGLTIPSVPRIMWREHRTMPGLMTSLENRLSNCLLRRKTEVKELRLAKNNISLP</sequence>